<dbReference type="OrthoDB" id="3638028at2"/>
<dbReference type="Proteomes" id="UP000199092">
    <property type="component" value="Chromosome I"/>
</dbReference>
<proteinExistence type="predicted"/>
<evidence type="ECO:0000313" key="1">
    <source>
        <dbReference type="EMBL" id="SDT38412.1"/>
    </source>
</evidence>
<dbReference type="InterPro" id="IPR011009">
    <property type="entry name" value="Kinase-like_dom_sf"/>
</dbReference>
<dbReference type="EMBL" id="LT629749">
    <property type="protein sequence ID" value="SDT38412.1"/>
    <property type="molecule type" value="Genomic_DNA"/>
</dbReference>
<organism evidence="1 2">
    <name type="scientific">Friedmanniella luteola</name>
    <dbReference type="NCBI Taxonomy" id="546871"/>
    <lineage>
        <taxon>Bacteria</taxon>
        <taxon>Bacillati</taxon>
        <taxon>Actinomycetota</taxon>
        <taxon>Actinomycetes</taxon>
        <taxon>Propionibacteriales</taxon>
        <taxon>Nocardioidaceae</taxon>
        <taxon>Friedmanniella</taxon>
    </lineage>
</organism>
<keyword evidence="1" id="KW-0808">Transferase</keyword>
<dbReference type="GO" id="GO:0019748">
    <property type="term" value="P:secondary metabolic process"/>
    <property type="evidence" value="ECO:0007669"/>
    <property type="project" value="InterPro"/>
</dbReference>
<accession>A0A1H1ZYC3</accession>
<reference evidence="1 2" key="1">
    <citation type="submission" date="2016-10" db="EMBL/GenBank/DDBJ databases">
        <authorList>
            <person name="de Groot N.N."/>
        </authorList>
    </citation>
    <scope>NUCLEOTIDE SEQUENCE [LARGE SCALE GENOMIC DNA]</scope>
    <source>
        <strain evidence="1 2">DSM 21741</strain>
    </source>
</reference>
<evidence type="ECO:0000313" key="2">
    <source>
        <dbReference type="Proteomes" id="UP000199092"/>
    </source>
</evidence>
<dbReference type="Gene3D" id="3.90.1200.10">
    <property type="match status" value="1"/>
</dbReference>
<dbReference type="AlphaFoldDB" id="A0A1H1ZYC3"/>
<dbReference type="GO" id="GO:0016301">
    <property type="term" value="F:kinase activity"/>
    <property type="evidence" value="ECO:0007669"/>
    <property type="project" value="UniProtKB-KW"/>
</dbReference>
<name>A0A1H1ZYC3_9ACTN</name>
<dbReference type="Pfam" id="PF04655">
    <property type="entry name" value="APH_6_hur"/>
    <property type="match status" value="1"/>
</dbReference>
<sequence>MITVPAALVAWRTGISGAAGRAWLDALPDRVETLCAAWDLVPEDVPPLAGAVNLVVLVRRGDERFALRVCWPEHDLAAEVAALRAWDGRGAVRLVAVAPAGDAVLLERLDPHRSLRDLPLDEAATVAGRLLAELAVPAPRGLPTLAAAAAAFTRHAAGRNQALGGPVPGEALGRARDLAATLPTDAGLLVHGDLHWGNVLADGAGGWRAVDPKPAVGDPAVGVAELLWTRADEALTAEQLRRLLHRIAAAAALDPARVAGWTVVRAVDYWLWGLENGLTEDPVRCARLVDALG</sequence>
<dbReference type="STRING" id="546871.SAMN04488543_4074"/>
<dbReference type="SUPFAM" id="SSF56112">
    <property type="entry name" value="Protein kinase-like (PK-like)"/>
    <property type="match status" value="1"/>
</dbReference>
<protein>
    <submittedName>
        <fullName evidence="1">Streptomycin 6-kinase</fullName>
    </submittedName>
</protein>
<keyword evidence="2" id="KW-1185">Reference proteome</keyword>
<dbReference type="RefSeq" id="WP_091415490.1">
    <property type="nucleotide sequence ID" value="NZ_LT629749.1"/>
</dbReference>
<dbReference type="GO" id="GO:0016773">
    <property type="term" value="F:phosphotransferase activity, alcohol group as acceptor"/>
    <property type="evidence" value="ECO:0007669"/>
    <property type="project" value="InterPro"/>
</dbReference>
<dbReference type="InterPro" id="IPR006748">
    <property type="entry name" value="NH2Glyco/OHUrea_AB-resist_kin"/>
</dbReference>
<gene>
    <name evidence="1" type="ORF">SAMN04488543_4074</name>
</gene>
<keyword evidence="1" id="KW-0418">Kinase</keyword>